<reference evidence="2" key="1">
    <citation type="submission" date="2014-07" db="EMBL/GenBank/DDBJ databases">
        <authorList>
            <person name="Wibberg D."/>
        </authorList>
    </citation>
    <scope>NUCLEOTIDE SEQUENCE [LARGE SCALE GENOMIC DNA]</scope>
    <source>
        <strain evidence="2">DG5</strain>
    </source>
</reference>
<dbReference type="PATRIC" id="fig|29343.3.peg.1987"/>
<evidence type="ECO:0000313" key="2">
    <source>
        <dbReference type="Proteomes" id="UP000032431"/>
    </source>
</evidence>
<gene>
    <name evidence="1" type="ORF">CCDG5_1894</name>
</gene>
<dbReference type="Proteomes" id="UP000032431">
    <property type="component" value="Chromosome I"/>
</dbReference>
<accession>A0A078KV44</accession>
<dbReference type="AlphaFoldDB" id="A0A078KV44"/>
<dbReference type="EMBL" id="LM995447">
    <property type="protein sequence ID" value="CDZ24989.1"/>
    <property type="molecule type" value="Genomic_DNA"/>
</dbReference>
<dbReference type="STRING" id="29343.CCDG5_1894"/>
<keyword evidence="2" id="KW-1185">Reference proteome</keyword>
<organism evidence="1 2">
    <name type="scientific">[Clostridium] cellulosi</name>
    <dbReference type="NCBI Taxonomy" id="29343"/>
    <lineage>
        <taxon>Bacteria</taxon>
        <taxon>Bacillati</taxon>
        <taxon>Bacillota</taxon>
        <taxon>Clostridia</taxon>
        <taxon>Eubacteriales</taxon>
        <taxon>Oscillospiraceae</taxon>
        <taxon>Oscillospiraceae incertae sedis</taxon>
    </lineage>
</organism>
<dbReference type="KEGG" id="ccel:CCDG5_1894"/>
<dbReference type="HOGENOM" id="CLU_2341798_0_0_9"/>
<name>A0A078KV44_9FIRM</name>
<sequence>MSKRCNNGKIYIIMSQSLKIFEHFYGLLEKKSCPAAACAIVRQLIYYKRVGFHGEKCAGNSEGRPLDLPPARHTCGFFHPDIFYAVDRLVAQNLAGR</sequence>
<proteinExistence type="predicted"/>
<evidence type="ECO:0000313" key="1">
    <source>
        <dbReference type="EMBL" id="CDZ24989.1"/>
    </source>
</evidence>
<protein>
    <submittedName>
        <fullName evidence="1">Uncharacterized protein</fullName>
    </submittedName>
</protein>